<dbReference type="InterPro" id="IPR004634">
    <property type="entry name" value="Pept_S49_pIV"/>
</dbReference>
<feature type="active site" description="Nucleophile" evidence="7">
    <location>
        <position position="381"/>
    </location>
</feature>
<dbReference type="CDD" id="cd07023">
    <property type="entry name" value="S49_Sppa_N_C"/>
    <property type="match status" value="1"/>
</dbReference>
<evidence type="ECO:0000256" key="6">
    <source>
        <dbReference type="ARBA" id="ARBA00023136"/>
    </source>
</evidence>
<evidence type="ECO:0000256" key="4">
    <source>
        <dbReference type="ARBA" id="ARBA00022801"/>
    </source>
</evidence>
<gene>
    <name evidence="9" type="primary">sppA</name>
    <name evidence="9" type="ORF">D7X12_26695</name>
</gene>
<reference evidence="10" key="1">
    <citation type="submission" date="2018-09" db="EMBL/GenBank/DDBJ databases">
        <authorList>
            <person name="Livingstone P.G."/>
            <person name="Whitworth D.E."/>
        </authorList>
    </citation>
    <scope>NUCLEOTIDE SEQUENCE [LARGE SCALE GENOMIC DNA]</scope>
    <source>
        <strain evidence="10">CA040B</strain>
    </source>
</reference>
<comment type="subcellular location">
    <subcellularLocation>
        <location evidence="1">Membrane</location>
    </subcellularLocation>
</comment>
<evidence type="ECO:0000256" key="3">
    <source>
        <dbReference type="ARBA" id="ARBA00022670"/>
    </source>
</evidence>
<keyword evidence="6" id="KW-0472">Membrane</keyword>
<dbReference type="PIRSF" id="PIRSF001217">
    <property type="entry name" value="Protease_4_SppA"/>
    <property type="match status" value="1"/>
</dbReference>
<dbReference type="Pfam" id="PF01343">
    <property type="entry name" value="Peptidase_S49"/>
    <property type="match status" value="2"/>
</dbReference>
<protein>
    <submittedName>
        <fullName evidence="9">Signal peptide peptidase SppA</fullName>
    </submittedName>
</protein>
<feature type="domain" description="Peptidase S49" evidence="8">
    <location>
        <begin position="365"/>
        <end position="515"/>
    </location>
</feature>
<dbReference type="InterPro" id="IPR047272">
    <property type="entry name" value="S49_SppA_C"/>
</dbReference>
<dbReference type="NCBIfam" id="TIGR00706">
    <property type="entry name" value="SppA_dom"/>
    <property type="match status" value="1"/>
</dbReference>
<dbReference type="Proteomes" id="UP000273405">
    <property type="component" value="Unassembled WGS sequence"/>
</dbReference>
<dbReference type="InterPro" id="IPR047217">
    <property type="entry name" value="S49_SppA_67K_type_N"/>
</dbReference>
<evidence type="ECO:0000256" key="1">
    <source>
        <dbReference type="ARBA" id="ARBA00004370"/>
    </source>
</evidence>
<sequence length="567" mass="61344">MLRLPFVLLANLLIGLRLLLGLPFRLMAVRQRPTWVRFRLTGNLPYRPRPGPRFRLGGTPVEPATVASLEDFGRALRTLAADPKVEGILLELENLTLADARRDALLTLISDFQAAGKRVVSWSVMVDTSAYPILGAADEVLLAPMGRVDLVGFAAEATVLGEAFGRVGIHAHFARRGDYKTAPELFTDGTVSDVQRQTLETFLDERYAVLVDAIARDRGKTPEEARALIDAGPYSAKRALEAGLVDGLVHEADLGAHLGLESKKKAAHDDETPVPTFSAYLATQPFPPVRWRRLRRKPRLAVVDVAGIIVPGSGGSGRFAAADTVVKALRQAARDPRSKAVVLAVASPGGSALASEQMLEAVKRVAKQKPVIAYVDKVCASGGYMAAIGAKEIWSAPHAVVGSIGIFQGKFEYGDLLDKLGVRSTTVTRGQNAAFGSGSRGFTPHERAALEREVEEGYQTFLELVAQARGRTKEEIHQLAEGRVYSGLRAKDAGLVDRIGGFEEVCRYAMDEARVSSEDFEIHRFGRGARSRLSLLKLLAAAAHPTSYAFCTTAWGLWGFGTTEPID</sequence>
<dbReference type="RefSeq" id="WP_120628097.1">
    <property type="nucleotide sequence ID" value="NZ_RAWG01000200.1"/>
</dbReference>
<keyword evidence="10" id="KW-1185">Reference proteome</keyword>
<dbReference type="GO" id="GO:0008236">
    <property type="term" value="F:serine-type peptidase activity"/>
    <property type="evidence" value="ECO:0007669"/>
    <property type="project" value="UniProtKB-KW"/>
</dbReference>
<dbReference type="Gene3D" id="3.90.226.10">
    <property type="entry name" value="2-enoyl-CoA Hydratase, Chain A, domain 1"/>
    <property type="match status" value="3"/>
</dbReference>
<dbReference type="OrthoDB" id="9764363at2"/>
<dbReference type="PANTHER" id="PTHR33209:SF2">
    <property type="entry name" value="CHROMOSOME UNDETERMINED SCAFFOLD_55, WHOLE GENOME SHOTGUN SEQUENCE"/>
    <property type="match status" value="1"/>
</dbReference>
<evidence type="ECO:0000313" key="9">
    <source>
        <dbReference type="EMBL" id="RKH38314.1"/>
    </source>
</evidence>
<dbReference type="PANTHER" id="PTHR33209">
    <property type="entry name" value="PROTEASE 4"/>
    <property type="match status" value="1"/>
</dbReference>
<feature type="domain" description="Peptidase S49" evidence="8">
    <location>
        <begin position="112"/>
        <end position="254"/>
    </location>
</feature>
<dbReference type="InterPro" id="IPR029045">
    <property type="entry name" value="ClpP/crotonase-like_dom_sf"/>
</dbReference>
<comment type="caution">
    <text evidence="9">The sequence shown here is derived from an EMBL/GenBank/DDBJ whole genome shotgun (WGS) entry which is preliminary data.</text>
</comment>
<evidence type="ECO:0000256" key="2">
    <source>
        <dbReference type="ARBA" id="ARBA00008683"/>
    </source>
</evidence>
<keyword evidence="3" id="KW-0645">Protease</keyword>
<evidence type="ECO:0000259" key="8">
    <source>
        <dbReference type="Pfam" id="PF01343"/>
    </source>
</evidence>
<comment type="similarity">
    <text evidence="2">Belongs to the peptidase S49 family.</text>
</comment>
<feature type="active site" description="Proton donor/acceptor" evidence="7">
    <location>
        <position position="180"/>
    </location>
</feature>
<keyword evidence="5" id="KW-0720">Serine protease</keyword>
<dbReference type="EMBL" id="RAWG01000200">
    <property type="protein sequence ID" value="RKH38314.1"/>
    <property type="molecule type" value="Genomic_DNA"/>
</dbReference>
<evidence type="ECO:0000256" key="7">
    <source>
        <dbReference type="PIRSR" id="PIRSR001217-1"/>
    </source>
</evidence>
<dbReference type="AlphaFoldDB" id="A0A3A8NG01"/>
<dbReference type="InterPro" id="IPR002142">
    <property type="entry name" value="Peptidase_S49"/>
</dbReference>
<dbReference type="CDD" id="cd07018">
    <property type="entry name" value="S49_SppA_67K_type"/>
    <property type="match status" value="1"/>
</dbReference>
<dbReference type="GO" id="GO:0006465">
    <property type="term" value="P:signal peptide processing"/>
    <property type="evidence" value="ECO:0007669"/>
    <property type="project" value="InterPro"/>
</dbReference>
<accession>A0A3A8NG01</accession>
<evidence type="ECO:0000313" key="10">
    <source>
        <dbReference type="Proteomes" id="UP000273405"/>
    </source>
</evidence>
<organism evidence="9 10">
    <name type="scientific">Corallococcus sicarius</name>
    <dbReference type="NCBI Taxonomy" id="2316726"/>
    <lineage>
        <taxon>Bacteria</taxon>
        <taxon>Pseudomonadati</taxon>
        <taxon>Myxococcota</taxon>
        <taxon>Myxococcia</taxon>
        <taxon>Myxococcales</taxon>
        <taxon>Cystobacterineae</taxon>
        <taxon>Myxococcaceae</taxon>
        <taxon>Corallococcus</taxon>
    </lineage>
</organism>
<dbReference type="InterPro" id="IPR004635">
    <property type="entry name" value="Pept_S49_SppA"/>
</dbReference>
<name>A0A3A8NG01_9BACT</name>
<dbReference type="SUPFAM" id="SSF52096">
    <property type="entry name" value="ClpP/crotonase"/>
    <property type="match status" value="2"/>
</dbReference>
<proteinExistence type="inferred from homology"/>
<evidence type="ECO:0000256" key="5">
    <source>
        <dbReference type="ARBA" id="ARBA00022825"/>
    </source>
</evidence>
<dbReference type="GO" id="GO:0016020">
    <property type="term" value="C:membrane"/>
    <property type="evidence" value="ECO:0007669"/>
    <property type="project" value="UniProtKB-SubCell"/>
</dbReference>
<keyword evidence="4" id="KW-0378">Hydrolase</keyword>